<dbReference type="AlphaFoldDB" id="A0A0V8M026"/>
<evidence type="ECO:0008006" key="4">
    <source>
        <dbReference type="Google" id="ProtNLM"/>
    </source>
</evidence>
<evidence type="ECO:0000313" key="3">
    <source>
        <dbReference type="Proteomes" id="UP000053577"/>
    </source>
</evidence>
<dbReference type="EMBL" id="JGYD01000025">
    <property type="protein sequence ID" value="KSV17114.1"/>
    <property type="molecule type" value="Genomic_DNA"/>
</dbReference>
<dbReference type="PATRIC" id="fig|61435.5.peg.1319"/>
<dbReference type="PANTHER" id="PTHR35337">
    <property type="entry name" value="SLR1478 PROTEIN"/>
    <property type="match status" value="1"/>
</dbReference>
<accession>A0A0V8M026</accession>
<feature type="transmembrane region" description="Helical" evidence="1">
    <location>
        <begin position="74"/>
        <end position="96"/>
    </location>
</feature>
<comment type="caution">
    <text evidence="2">The sequence shown here is derived from an EMBL/GenBank/DDBJ whole genome shotgun (WGS) entry which is preliminary data.</text>
</comment>
<feature type="transmembrane region" description="Helical" evidence="1">
    <location>
        <begin position="159"/>
        <end position="179"/>
    </location>
</feature>
<dbReference type="Proteomes" id="UP000053577">
    <property type="component" value="Unassembled WGS sequence"/>
</dbReference>
<keyword evidence="1" id="KW-0472">Membrane</keyword>
<reference evidence="2 3" key="1">
    <citation type="journal article" date="2015" name="Sci. Rep.">
        <title>A comparative genomics and reductive dehalogenase gene transcription study of two chloroethene-respiring bacteria, Dehalococcoides mccartyi strains MB and 11a.</title>
        <authorList>
            <person name="Low A."/>
            <person name="Shen Z."/>
            <person name="Cheng D."/>
            <person name="Rogers M.J."/>
            <person name="Lee P.K."/>
            <person name="He J."/>
        </authorList>
    </citation>
    <scope>NUCLEOTIDE SEQUENCE [LARGE SCALE GENOMIC DNA]</scope>
    <source>
        <strain evidence="2 3">MB</strain>
    </source>
</reference>
<name>A0A0V8M026_9CHLR</name>
<proteinExistence type="predicted"/>
<dbReference type="PANTHER" id="PTHR35337:SF1">
    <property type="entry name" value="SLR1478 PROTEIN"/>
    <property type="match status" value="1"/>
</dbReference>
<dbReference type="RefSeq" id="WP_058292589.1">
    <property type="nucleotide sequence ID" value="NZ_JGYD01000025.1"/>
</dbReference>
<gene>
    <name evidence="2" type="ORF">DA01_06705</name>
</gene>
<dbReference type="Pfam" id="PF01944">
    <property type="entry name" value="SpoIIM"/>
    <property type="match status" value="1"/>
</dbReference>
<protein>
    <recommendedName>
        <fullName evidence="4">Stage II sporulation protein M</fullName>
    </recommendedName>
</protein>
<feature type="transmembrane region" description="Helical" evidence="1">
    <location>
        <begin position="116"/>
        <end position="138"/>
    </location>
</feature>
<feature type="transmembrane region" description="Helical" evidence="1">
    <location>
        <begin position="46"/>
        <end position="67"/>
    </location>
</feature>
<dbReference type="InterPro" id="IPR002798">
    <property type="entry name" value="SpoIIM-like"/>
</dbReference>
<organism evidence="2 3">
    <name type="scientific">Dehalococcoides mccartyi</name>
    <dbReference type="NCBI Taxonomy" id="61435"/>
    <lineage>
        <taxon>Bacteria</taxon>
        <taxon>Bacillati</taxon>
        <taxon>Chloroflexota</taxon>
        <taxon>Dehalococcoidia</taxon>
        <taxon>Dehalococcoidales</taxon>
        <taxon>Dehalococcoidaceae</taxon>
        <taxon>Dehalococcoides</taxon>
    </lineage>
</organism>
<evidence type="ECO:0000313" key="2">
    <source>
        <dbReference type="EMBL" id="KSV17114.1"/>
    </source>
</evidence>
<feature type="transmembrane region" description="Helical" evidence="1">
    <location>
        <begin position="7"/>
        <end position="26"/>
    </location>
</feature>
<evidence type="ECO:0000256" key="1">
    <source>
        <dbReference type="SAM" id="Phobius"/>
    </source>
</evidence>
<keyword evidence="1" id="KW-1133">Transmembrane helix</keyword>
<keyword evidence="1" id="KW-0812">Transmembrane</keyword>
<dbReference type="OrthoDB" id="161024at2"/>
<sequence length="185" mass="19716">MDYKKWLILAASIFTAGIITGFFAPADLIEGQLSGLEETANALEGFSSLGVFVAILLKNALVFLMAFAFAPVLLIYPVVTLFLNGWILSAVGVLFAREESLLAVIAGIIPHGIFELSAFVIAQAAALSFGAMVISSVFSRDARSQLGANFRQNLRYLGLGMALLIPAAAIETFVTPFLLEKTLGI</sequence>